<evidence type="ECO:0000313" key="2">
    <source>
        <dbReference type="Proteomes" id="UP000631114"/>
    </source>
</evidence>
<sequence length="72" mass="8245">MALLLQIRLFVDLKPNLPCGSERIEEMRYGFKPFGMSEKLLSSRLPNNDSPGLEMAGVWRLLPQGFWFDLCA</sequence>
<accession>A0A835I6I4</accession>
<name>A0A835I6I4_9MAGN</name>
<dbReference type="EMBL" id="JADFTS010000004">
    <property type="protein sequence ID" value="KAF9610878.1"/>
    <property type="molecule type" value="Genomic_DNA"/>
</dbReference>
<keyword evidence="2" id="KW-1185">Reference proteome</keyword>
<protein>
    <submittedName>
        <fullName evidence="1">Uncharacterized protein</fullName>
    </submittedName>
</protein>
<evidence type="ECO:0000313" key="1">
    <source>
        <dbReference type="EMBL" id="KAF9610878.1"/>
    </source>
</evidence>
<comment type="caution">
    <text evidence="1">The sequence shown here is derived from an EMBL/GenBank/DDBJ whole genome shotgun (WGS) entry which is preliminary data.</text>
</comment>
<reference evidence="1 2" key="1">
    <citation type="submission" date="2020-10" db="EMBL/GenBank/DDBJ databases">
        <title>The Coptis chinensis genome and diversification of protoberbering-type alkaloids.</title>
        <authorList>
            <person name="Wang B."/>
            <person name="Shu S."/>
            <person name="Song C."/>
            <person name="Liu Y."/>
        </authorList>
    </citation>
    <scope>NUCLEOTIDE SEQUENCE [LARGE SCALE GENOMIC DNA]</scope>
    <source>
        <strain evidence="1">HL-2020</strain>
        <tissue evidence="1">Leaf</tissue>
    </source>
</reference>
<dbReference type="Proteomes" id="UP000631114">
    <property type="component" value="Unassembled WGS sequence"/>
</dbReference>
<organism evidence="1 2">
    <name type="scientific">Coptis chinensis</name>
    <dbReference type="NCBI Taxonomy" id="261450"/>
    <lineage>
        <taxon>Eukaryota</taxon>
        <taxon>Viridiplantae</taxon>
        <taxon>Streptophyta</taxon>
        <taxon>Embryophyta</taxon>
        <taxon>Tracheophyta</taxon>
        <taxon>Spermatophyta</taxon>
        <taxon>Magnoliopsida</taxon>
        <taxon>Ranunculales</taxon>
        <taxon>Ranunculaceae</taxon>
        <taxon>Coptidoideae</taxon>
        <taxon>Coptis</taxon>
    </lineage>
</organism>
<proteinExistence type="predicted"/>
<gene>
    <name evidence="1" type="ORF">IFM89_025340</name>
</gene>
<dbReference type="AlphaFoldDB" id="A0A835I6I4"/>